<organism evidence="3 4">
    <name type="scientific">Amycolatopsis rubida</name>
    <dbReference type="NCBI Taxonomy" id="112413"/>
    <lineage>
        <taxon>Bacteria</taxon>
        <taxon>Bacillati</taxon>
        <taxon>Actinomycetota</taxon>
        <taxon>Actinomycetes</taxon>
        <taxon>Pseudonocardiales</taxon>
        <taxon>Pseudonocardiaceae</taxon>
        <taxon>Amycolatopsis</taxon>
    </lineage>
</organism>
<evidence type="ECO:0000256" key="2">
    <source>
        <dbReference type="ARBA" id="ARBA00023002"/>
    </source>
</evidence>
<evidence type="ECO:0000313" key="3">
    <source>
        <dbReference type="EMBL" id="SFQ05059.1"/>
    </source>
</evidence>
<evidence type="ECO:0000256" key="1">
    <source>
        <dbReference type="ARBA" id="ARBA00006484"/>
    </source>
</evidence>
<dbReference type="OrthoDB" id="9803333at2"/>
<dbReference type="PRINTS" id="PR00081">
    <property type="entry name" value="GDHRDH"/>
</dbReference>
<dbReference type="PRINTS" id="PR00080">
    <property type="entry name" value="SDRFAMILY"/>
</dbReference>
<accession>A0A1I5VC17</accession>
<dbReference type="InterPro" id="IPR036291">
    <property type="entry name" value="NAD(P)-bd_dom_sf"/>
</dbReference>
<name>A0A1I5VC17_9PSEU</name>
<protein>
    <submittedName>
        <fullName evidence="3">NAD(P)-dependent dehydrogenase, short-chain alcohol dehydrogenase family</fullName>
    </submittedName>
</protein>
<dbReference type="Gene3D" id="3.40.50.720">
    <property type="entry name" value="NAD(P)-binding Rossmann-like Domain"/>
    <property type="match status" value="1"/>
</dbReference>
<dbReference type="SUPFAM" id="SSF51735">
    <property type="entry name" value="NAD(P)-binding Rossmann-fold domains"/>
    <property type="match status" value="1"/>
</dbReference>
<reference evidence="3 4" key="1">
    <citation type="submission" date="2016-10" db="EMBL/GenBank/DDBJ databases">
        <authorList>
            <person name="de Groot N.N."/>
        </authorList>
    </citation>
    <scope>NUCLEOTIDE SEQUENCE [LARGE SCALE GENOMIC DNA]</scope>
    <source>
        <strain evidence="3 4">DSM 44637</strain>
    </source>
</reference>
<dbReference type="InterPro" id="IPR002347">
    <property type="entry name" value="SDR_fam"/>
</dbReference>
<keyword evidence="2" id="KW-0560">Oxidoreductase</keyword>
<evidence type="ECO:0000313" key="4">
    <source>
        <dbReference type="Proteomes" id="UP000199137"/>
    </source>
</evidence>
<dbReference type="FunFam" id="3.40.50.720:FF:000084">
    <property type="entry name" value="Short-chain dehydrogenase reductase"/>
    <property type="match status" value="1"/>
</dbReference>
<dbReference type="EMBL" id="FOWC01000008">
    <property type="protein sequence ID" value="SFQ05059.1"/>
    <property type="molecule type" value="Genomic_DNA"/>
</dbReference>
<sequence length="261" mass="27356">MPLESGALEGKVALVTGGAKGIGRSVTDRIARLGAHVIINYCHAEEAAKETEEELLGRGASVELIRASVAREKSVRHLFEQVANRWPALDILVNNAASGAFGSIRTLTEKDWTRAVDTNLYGTLRCSRSAAAMMHRGGVICNLSSTGAHNTVPGYAAVGTTKAAVEALTRYLADEFAPLGIRVNCASAGPLDTPALSALAAGDSVHDSLVARTPAARLGKGEDLARLVGFLVSPESDWIRGQTVVADGGLTLSSWPARDSR</sequence>
<dbReference type="STRING" id="112413.SAMN05421854_108293"/>
<dbReference type="GO" id="GO:0016614">
    <property type="term" value="F:oxidoreductase activity, acting on CH-OH group of donors"/>
    <property type="evidence" value="ECO:0007669"/>
    <property type="project" value="UniProtKB-ARBA"/>
</dbReference>
<proteinExistence type="inferred from homology"/>
<gene>
    <name evidence="3" type="ORF">SAMN05421854_108293</name>
</gene>
<comment type="similarity">
    <text evidence="1">Belongs to the short-chain dehydrogenases/reductases (SDR) family.</text>
</comment>
<dbReference type="AlphaFoldDB" id="A0A1I5VC17"/>
<dbReference type="Pfam" id="PF13561">
    <property type="entry name" value="adh_short_C2"/>
    <property type="match status" value="1"/>
</dbReference>
<dbReference type="PANTHER" id="PTHR48107">
    <property type="entry name" value="NADPH-DEPENDENT ALDEHYDE REDUCTASE-LIKE PROTEIN, CHLOROPLASTIC-RELATED"/>
    <property type="match status" value="1"/>
</dbReference>
<dbReference type="Proteomes" id="UP000199137">
    <property type="component" value="Unassembled WGS sequence"/>
</dbReference>